<evidence type="ECO:0000313" key="2">
    <source>
        <dbReference type="EMBL" id="MDX8488143.1"/>
    </source>
</evidence>
<protein>
    <submittedName>
        <fullName evidence="2">Uncharacterized protein</fullName>
    </submittedName>
</protein>
<comment type="caution">
    <text evidence="2">The sequence shown here is derived from an EMBL/GenBank/DDBJ whole genome shotgun (WGS) entry which is preliminary data.</text>
</comment>
<feature type="transmembrane region" description="Helical" evidence="1">
    <location>
        <begin position="162"/>
        <end position="182"/>
    </location>
</feature>
<feature type="transmembrane region" description="Helical" evidence="1">
    <location>
        <begin position="131"/>
        <end position="150"/>
    </location>
</feature>
<dbReference type="Proteomes" id="UP001280156">
    <property type="component" value="Unassembled WGS sequence"/>
</dbReference>
<sequence length="215" mass="22962">MIRLFQSGSCSQILYFALLLFLLGFDFAKDPIEHFLVGTKEGIQKQIYAADGNSLARSQRAFVEELRTPDYGMHDAPRSVEQHASGTVAQALAMEAKSSAIGTVYISILVAMGFATIVAIIWMVFARVRDIGWPAAVGFGILAPKLAISILPGGLPPLTFDILQYGFIAAMIGLGLVPGGFAGGLRAEPARQAVTADPVRRTAGQLVKDDAEPCH</sequence>
<proteinExistence type="predicted"/>
<keyword evidence="1" id="KW-0472">Membrane</keyword>
<feature type="transmembrane region" description="Helical" evidence="1">
    <location>
        <begin position="104"/>
        <end position="124"/>
    </location>
</feature>
<dbReference type="RefSeq" id="WP_320294981.1">
    <property type="nucleotide sequence ID" value="NZ_JAVIIU010000003.1"/>
</dbReference>
<organism evidence="2 3">
    <name type="scientific">Mesorhizobium humile</name>
    <dbReference type="NCBI Taxonomy" id="3072313"/>
    <lineage>
        <taxon>Bacteria</taxon>
        <taxon>Pseudomonadati</taxon>
        <taxon>Pseudomonadota</taxon>
        <taxon>Alphaproteobacteria</taxon>
        <taxon>Hyphomicrobiales</taxon>
        <taxon>Phyllobacteriaceae</taxon>
        <taxon>Mesorhizobium</taxon>
    </lineage>
</organism>
<evidence type="ECO:0000313" key="3">
    <source>
        <dbReference type="Proteomes" id="UP001280156"/>
    </source>
</evidence>
<gene>
    <name evidence="2" type="ORF">RFM52_23475</name>
</gene>
<evidence type="ECO:0000256" key="1">
    <source>
        <dbReference type="SAM" id="Phobius"/>
    </source>
</evidence>
<keyword evidence="3" id="KW-1185">Reference proteome</keyword>
<reference evidence="2 3" key="1">
    <citation type="submission" date="2023-08" db="EMBL/GenBank/DDBJ databases">
        <title>Implementing the SeqCode for naming new Mesorhizobium species isolated from Vachellia karroo root nodules.</title>
        <authorList>
            <person name="Van Lill M."/>
        </authorList>
    </citation>
    <scope>NUCLEOTIDE SEQUENCE [LARGE SCALE GENOMIC DNA]</scope>
    <source>
        <strain evidence="2 3">VK2B</strain>
    </source>
</reference>
<name>A0ABU4YMC2_9HYPH</name>
<dbReference type="EMBL" id="JAVIIV010000017">
    <property type="protein sequence ID" value="MDX8488143.1"/>
    <property type="molecule type" value="Genomic_DNA"/>
</dbReference>
<keyword evidence="1" id="KW-0812">Transmembrane</keyword>
<accession>A0ABU4YMC2</accession>
<keyword evidence="1" id="KW-1133">Transmembrane helix</keyword>